<dbReference type="RefSeq" id="WP_141915401.1">
    <property type="nucleotide sequence ID" value="NZ_BAAAYS010000012.1"/>
</dbReference>
<protein>
    <submittedName>
        <fullName evidence="1">Uncharacterized protein</fullName>
    </submittedName>
</protein>
<comment type="caution">
    <text evidence="1">The sequence shown here is derived from an EMBL/GenBank/DDBJ whole genome shotgun (WGS) entry which is preliminary data.</text>
</comment>
<sequence>MSTYREDESMLDTALSALPLRIGYANMSPDPVLVLSGEGWGSNYMCDWLLTGPNCHIDRYNETGVLYTEENLLTGEDVKFLLGHEIIGITSTPDMINPIFHISGGIDLITYADTDIDPWVLGLPGITLVGSMGRDEKGNPLPKPQAGVQ</sequence>
<reference evidence="1 2" key="1">
    <citation type="submission" date="2019-06" db="EMBL/GenBank/DDBJ databases">
        <title>Sequencing the genomes of 1000 actinobacteria strains.</title>
        <authorList>
            <person name="Klenk H.-P."/>
        </authorList>
    </citation>
    <scope>NUCLEOTIDE SEQUENCE [LARGE SCALE GENOMIC DNA]</scope>
    <source>
        <strain evidence="1 2">DSM 18031</strain>
    </source>
</reference>
<name>A0A543I4V6_9MICO</name>
<evidence type="ECO:0000313" key="1">
    <source>
        <dbReference type="EMBL" id="TQM65594.1"/>
    </source>
</evidence>
<keyword evidence="2" id="KW-1185">Reference proteome</keyword>
<organism evidence="1 2">
    <name type="scientific">Klugiella xanthotipulae</name>
    <dbReference type="NCBI Taxonomy" id="244735"/>
    <lineage>
        <taxon>Bacteria</taxon>
        <taxon>Bacillati</taxon>
        <taxon>Actinomycetota</taxon>
        <taxon>Actinomycetes</taxon>
        <taxon>Micrococcales</taxon>
        <taxon>Microbacteriaceae</taxon>
        <taxon>Klugiella</taxon>
    </lineage>
</organism>
<dbReference type="OrthoDB" id="4964806at2"/>
<gene>
    <name evidence="1" type="ORF">FB466_0399</name>
</gene>
<accession>A0A543I4V6</accession>
<evidence type="ECO:0000313" key="2">
    <source>
        <dbReference type="Proteomes" id="UP000318331"/>
    </source>
</evidence>
<proteinExistence type="predicted"/>
<dbReference type="Proteomes" id="UP000318331">
    <property type="component" value="Unassembled WGS sequence"/>
</dbReference>
<dbReference type="AlphaFoldDB" id="A0A543I4V6"/>
<dbReference type="EMBL" id="VFPN01000001">
    <property type="protein sequence ID" value="TQM65594.1"/>
    <property type="molecule type" value="Genomic_DNA"/>
</dbReference>